<sequence>MVLWRKKPFVSPTAVITPTSPKIDLRPASPRAARGYASSPACSIYSVCGDEAWISHEDMDHLRQLSEVHHPAPQNGDPYGKGVRLLPPGCKVGRLVGEGAANAVFELVLPDGSYLYHQTSRSLTHLSLADMRCAGLLLRVAKAPIDGDRPRFNYLQQYQYYCTHIKPILGSYILHQELVILRDANLIDPINDYLRAIDHQRDLKFRGTFIEPSEWGFLVEDMQPHGNNCDPSHPFEFPYPDLSLTISDPETTILVEFKPKWLSQSPNAPKNAIRCRQCAKELYSYLVDPQVGKPVPTKAKPCPLMIGNEASNPAFTDSVCRRVPSTDKRRKRLNSTLDVLRNEPAFKTLRLAQEANDHVGPLKADKKDTQFALAMTLRDCTCFAQVLTTPTQQQDSFKPLKIRFGDFDMKMPEFKLTYWRSIEEQLIKGGFYTADMIYCRGQFYRPPTKCYLERGRPTKPMEELEVIHLQEPHHKNGVDSLPPTMKSMTHSIHTDVDLLEKCLEHYKVRKPDGSQKGQHQQPSQSG</sequence>
<gene>
    <name evidence="10" type="ORF">CBYS24578_00000803</name>
</gene>
<name>A0A9N9TWK8_9HYPO</name>
<keyword evidence="5 9" id="KW-0808">Transferase</keyword>
<evidence type="ECO:0000256" key="1">
    <source>
        <dbReference type="ARBA" id="ARBA00003979"/>
    </source>
</evidence>
<comment type="function">
    <text evidence="1">Has kinase activity and phosphorylates inositol-1,3,4,5,6-pentakisphosphate (Ins(1,3,4,5,6)P5) to produce 1,2,3,4,5,6-hexakisphosphate (InsP6), also known as phytate.</text>
</comment>
<comment type="function">
    <text evidence="9">Phosphorylates Ins(1,3,4,5,6)P5 at position 2 to form Ins(1,2,3,4,5,6)P6 (InsP6 or phytate).</text>
</comment>
<dbReference type="AlphaFoldDB" id="A0A9N9TWK8"/>
<dbReference type="PANTHER" id="PTHR14456">
    <property type="entry name" value="INOSITOL POLYPHOSPHATE KINASE 1"/>
    <property type="match status" value="1"/>
</dbReference>
<evidence type="ECO:0000256" key="6">
    <source>
        <dbReference type="ARBA" id="ARBA00022741"/>
    </source>
</evidence>
<dbReference type="GO" id="GO:0032958">
    <property type="term" value="P:inositol phosphate biosynthetic process"/>
    <property type="evidence" value="ECO:0007669"/>
    <property type="project" value="TreeGrafter"/>
</dbReference>
<evidence type="ECO:0000256" key="3">
    <source>
        <dbReference type="ARBA" id="ARBA00012023"/>
    </source>
</evidence>
<dbReference type="GO" id="GO:0035299">
    <property type="term" value="F:inositol-1,3,4,5,6-pentakisphosphate 2-kinase activity"/>
    <property type="evidence" value="ECO:0007669"/>
    <property type="project" value="UniProtKB-EC"/>
</dbReference>
<reference evidence="11" key="1">
    <citation type="submission" date="2019-06" db="EMBL/GenBank/DDBJ databases">
        <authorList>
            <person name="Broberg M."/>
        </authorList>
    </citation>
    <scope>NUCLEOTIDE SEQUENCE [LARGE SCALE GENOMIC DNA]</scope>
</reference>
<comment type="domain">
    <text evidence="9">The EXKPK motif is conserved in inositol-pentakisphosphate 2-kinases of both family 1 and 2.</text>
</comment>
<keyword evidence="8 9" id="KW-0067">ATP-binding</keyword>
<evidence type="ECO:0000313" key="11">
    <source>
        <dbReference type="Proteomes" id="UP000754883"/>
    </source>
</evidence>
<dbReference type="Proteomes" id="UP000754883">
    <property type="component" value="Unassembled WGS sequence"/>
</dbReference>
<dbReference type="InterPro" id="IPR009286">
    <property type="entry name" value="Ins_P5_2-kin"/>
</dbReference>
<evidence type="ECO:0000256" key="8">
    <source>
        <dbReference type="ARBA" id="ARBA00022840"/>
    </source>
</evidence>
<comment type="catalytic activity">
    <reaction evidence="9">
        <text>1D-myo-inositol 1,3,4,5,6-pentakisphosphate + ATP = 1D-myo-inositol hexakisphosphate + ADP + H(+)</text>
        <dbReference type="Rhea" id="RHEA:20313"/>
        <dbReference type="ChEBI" id="CHEBI:15378"/>
        <dbReference type="ChEBI" id="CHEBI:30616"/>
        <dbReference type="ChEBI" id="CHEBI:57733"/>
        <dbReference type="ChEBI" id="CHEBI:58130"/>
        <dbReference type="ChEBI" id="CHEBI:456216"/>
        <dbReference type="EC" id="2.7.1.158"/>
    </reaction>
</comment>
<organism evidence="10 11">
    <name type="scientific">Clonostachys byssicola</name>
    <dbReference type="NCBI Taxonomy" id="160290"/>
    <lineage>
        <taxon>Eukaryota</taxon>
        <taxon>Fungi</taxon>
        <taxon>Dikarya</taxon>
        <taxon>Ascomycota</taxon>
        <taxon>Pezizomycotina</taxon>
        <taxon>Sordariomycetes</taxon>
        <taxon>Hypocreomycetidae</taxon>
        <taxon>Hypocreales</taxon>
        <taxon>Bionectriaceae</taxon>
        <taxon>Clonostachys</taxon>
    </lineage>
</organism>
<dbReference type="EC" id="2.7.1.158" evidence="3 9"/>
<dbReference type="OrthoDB" id="272370at2759"/>
<keyword evidence="11" id="KW-1185">Reference proteome</keyword>
<protein>
    <recommendedName>
        <fullName evidence="4 9">Inositol-pentakisphosphate 2-kinase</fullName>
        <ecNumber evidence="3 9">2.7.1.158</ecNumber>
    </recommendedName>
</protein>
<accession>A0A9N9TWK8</accession>
<dbReference type="Pfam" id="PF06090">
    <property type="entry name" value="Ins_P5_2-kin"/>
    <property type="match status" value="1"/>
</dbReference>
<dbReference type="GO" id="GO:0005634">
    <property type="term" value="C:nucleus"/>
    <property type="evidence" value="ECO:0007669"/>
    <property type="project" value="TreeGrafter"/>
</dbReference>
<evidence type="ECO:0000256" key="9">
    <source>
        <dbReference type="RuleBase" id="RU364126"/>
    </source>
</evidence>
<dbReference type="GO" id="GO:0005524">
    <property type="term" value="F:ATP binding"/>
    <property type="evidence" value="ECO:0007669"/>
    <property type="project" value="UniProtKB-KW"/>
</dbReference>
<evidence type="ECO:0000256" key="5">
    <source>
        <dbReference type="ARBA" id="ARBA00022679"/>
    </source>
</evidence>
<comment type="similarity">
    <text evidence="2">Belongs to the IPK1 type 1 family.</text>
</comment>
<evidence type="ECO:0000256" key="7">
    <source>
        <dbReference type="ARBA" id="ARBA00022777"/>
    </source>
</evidence>
<keyword evidence="6 9" id="KW-0547">Nucleotide-binding</keyword>
<comment type="caution">
    <text evidence="10">The sequence shown here is derived from an EMBL/GenBank/DDBJ whole genome shotgun (WGS) entry which is preliminary data.</text>
</comment>
<reference evidence="10 11" key="2">
    <citation type="submission" date="2021-10" db="EMBL/GenBank/DDBJ databases">
        <authorList>
            <person name="Piombo E."/>
        </authorList>
    </citation>
    <scope>NUCLEOTIDE SEQUENCE [LARGE SCALE GENOMIC DNA]</scope>
</reference>
<evidence type="ECO:0000256" key="4">
    <source>
        <dbReference type="ARBA" id="ARBA00014846"/>
    </source>
</evidence>
<dbReference type="EMBL" id="CABFNO020001240">
    <property type="protein sequence ID" value="CAG9971993.1"/>
    <property type="molecule type" value="Genomic_DNA"/>
</dbReference>
<proteinExistence type="inferred from homology"/>
<dbReference type="PANTHER" id="PTHR14456:SF2">
    <property type="entry name" value="INOSITOL-PENTAKISPHOSPHATE 2-KINASE"/>
    <property type="match status" value="1"/>
</dbReference>
<keyword evidence="7 9" id="KW-0418">Kinase</keyword>
<evidence type="ECO:0000256" key="2">
    <source>
        <dbReference type="ARBA" id="ARBA00008305"/>
    </source>
</evidence>
<evidence type="ECO:0000313" key="10">
    <source>
        <dbReference type="EMBL" id="CAG9971993.1"/>
    </source>
</evidence>